<comment type="caution">
    <text evidence="4">The sequence shown here is derived from an EMBL/GenBank/DDBJ whole genome shotgun (WGS) entry which is preliminary data.</text>
</comment>
<name>A0A645EH65_9ZZZZ</name>
<dbReference type="Pfam" id="PF01229">
    <property type="entry name" value="Glyco_hydro_39"/>
    <property type="match status" value="1"/>
</dbReference>
<dbReference type="InterPro" id="IPR013783">
    <property type="entry name" value="Ig-like_fold"/>
</dbReference>
<dbReference type="InterPro" id="IPR049166">
    <property type="entry name" value="GH39_cat"/>
</dbReference>
<accession>A0A645EH65</accession>
<dbReference type="EMBL" id="VSSQ01047289">
    <property type="protein sequence ID" value="MPN01271.1"/>
    <property type="molecule type" value="Genomic_DNA"/>
</dbReference>
<sequence length="195" mass="22453">MLWNFEDGLDNNVNHRTLHLQLDGLKGSYKGFTYRIDRNHSNPHGVWEKIGKPFPLSQDQIETLRKADYLAIDETNLEACGHFEHAFEMPMHSVVLLLLVKEDESEELAIKKAILEKGVLGKDQVFLVWTYSKRADFMGYNLYRDGLKLNDTLLTSACFIDSNIETGRNHSYSIEAVYAYGSKRFKEYELGAKNN</sequence>
<dbReference type="Gene3D" id="2.60.40.1500">
    <property type="entry name" value="Glycosyl hydrolase domain, family 39"/>
    <property type="match status" value="1"/>
</dbReference>
<evidence type="ECO:0000259" key="3">
    <source>
        <dbReference type="Pfam" id="PF01229"/>
    </source>
</evidence>
<dbReference type="Gene3D" id="2.60.40.10">
    <property type="entry name" value="Immunoglobulins"/>
    <property type="match status" value="1"/>
</dbReference>
<organism evidence="4">
    <name type="scientific">bioreactor metagenome</name>
    <dbReference type="NCBI Taxonomy" id="1076179"/>
    <lineage>
        <taxon>unclassified sequences</taxon>
        <taxon>metagenomes</taxon>
        <taxon>ecological metagenomes</taxon>
    </lineage>
</organism>
<dbReference type="SUPFAM" id="SSF51011">
    <property type="entry name" value="Glycosyl hydrolase domain"/>
    <property type="match status" value="1"/>
</dbReference>
<reference evidence="4" key="1">
    <citation type="submission" date="2019-08" db="EMBL/GenBank/DDBJ databases">
        <authorList>
            <person name="Kucharzyk K."/>
            <person name="Murdoch R.W."/>
            <person name="Higgins S."/>
            <person name="Loffler F."/>
        </authorList>
    </citation>
    <scope>NUCLEOTIDE SEQUENCE</scope>
</reference>
<evidence type="ECO:0000256" key="2">
    <source>
        <dbReference type="ARBA" id="ARBA00023295"/>
    </source>
</evidence>
<dbReference type="AlphaFoldDB" id="A0A645EH65"/>
<evidence type="ECO:0000256" key="1">
    <source>
        <dbReference type="ARBA" id="ARBA00022801"/>
    </source>
</evidence>
<evidence type="ECO:0000313" key="4">
    <source>
        <dbReference type="EMBL" id="MPN01271.1"/>
    </source>
</evidence>
<gene>
    <name evidence="4" type="ORF">SDC9_148477</name>
</gene>
<proteinExistence type="predicted"/>
<keyword evidence="1" id="KW-0378">Hydrolase</keyword>
<keyword evidence="2" id="KW-0326">Glycosidase</keyword>
<feature type="domain" description="Glycosyl hydrolases family 39 N-terminal catalytic" evidence="3">
    <location>
        <begin position="11"/>
        <end position="68"/>
    </location>
</feature>
<protein>
    <recommendedName>
        <fullName evidence="3">Glycosyl hydrolases family 39 N-terminal catalytic domain-containing protein</fullName>
    </recommendedName>
</protein>
<dbReference type="GO" id="GO:0016798">
    <property type="term" value="F:hydrolase activity, acting on glycosyl bonds"/>
    <property type="evidence" value="ECO:0007669"/>
    <property type="project" value="UniProtKB-KW"/>
</dbReference>